<gene>
    <name evidence="2" type="ORF">HNR40_004225</name>
</gene>
<dbReference type="RefSeq" id="WP_184963726.1">
    <property type="nucleotide sequence ID" value="NZ_JACHIN010000005.1"/>
</dbReference>
<keyword evidence="1" id="KW-0812">Transmembrane</keyword>
<dbReference type="Proteomes" id="UP000568380">
    <property type="component" value="Unassembled WGS sequence"/>
</dbReference>
<dbReference type="PANTHER" id="PTHR36833:SF1">
    <property type="entry name" value="INTEGRAL MEMBRANE TRANSPORT PROTEIN"/>
    <property type="match status" value="1"/>
</dbReference>
<dbReference type="EMBL" id="JACHIN010000005">
    <property type="protein sequence ID" value="MBB5078739.1"/>
    <property type="molecule type" value="Genomic_DNA"/>
</dbReference>
<feature type="transmembrane region" description="Helical" evidence="1">
    <location>
        <begin position="149"/>
        <end position="176"/>
    </location>
</feature>
<name>A0A7W8A4A0_9ACTN</name>
<keyword evidence="1" id="KW-1133">Transmembrane helix</keyword>
<evidence type="ECO:0000313" key="3">
    <source>
        <dbReference type="Proteomes" id="UP000568380"/>
    </source>
</evidence>
<dbReference type="InterPro" id="IPR010390">
    <property type="entry name" value="ABC-2_transporter-like"/>
</dbReference>
<organism evidence="2 3">
    <name type="scientific">Nonomuraea endophytica</name>
    <dbReference type="NCBI Taxonomy" id="714136"/>
    <lineage>
        <taxon>Bacteria</taxon>
        <taxon>Bacillati</taxon>
        <taxon>Actinomycetota</taxon>
        <taxon>Actinomycetes</taxon>
        <taxon>Streptosporangiales</taxon>
        <taxon>Streptosporangiaceae</taxon>
        <taxon>Nonomuraea</taxon>
    </lineage>
</organism>
<dbReference type="AlphaFoldDB" id="A0A7W8A4A0"/>
<feature type="transmembrane region" description="Helical" evidence="1">
    <location>
        <begin position="30"/>
        <end position="52"/>
    </location>
</feature>
<dbReference type="Pfam" id="PF06182">
    <property type="entry name" value="ABC2_membrane_6"/>
    <property type="match status" value="1"/>
</dbReference>
<accession>A0A7W8A4A0</accession>
<reference evidence="2 3" key="1">
    <citation type="submission" date="2020-08" db="EMBL/GenBank/DDBJ databases">
        <title>Genomic Encyclopedia of Type Strains, Phase IV (KMG-IV): sequencing the most valuable type-strain genomes for metagenomic binning, comparative biology and taxonomic classification.</title>
        <authorList>
            <person name="Goeker M."/>
        </authorList>
    </citation>
    <scope>NUCLEOTIDE SEQUENCE [LARGE SCALE GENOMIC DNA]</scope>
    <source>
        <strain evidence="2 3">DSM 45385</strain>
    </source>
</reference>
<feature type="transmembrane region" description="Helical" evidence="1">
    <location>
        <begin position="116"/>
        <end position="137"/>
    </location>
</feature>
<keyword evidence="1" id="KW-0472">Membrane</keyword>
<dbReference type="PANTHER" id="PTHR36833">
    <property type="entry name" value="SLR0610 PROTEIN-RELATED"/>
    <property type="match status" value="1"/>
</dbReference>
<sequence>MRGFLPAWALALRVVGLTFRAQLEYRGEFWMRVALGLAWQTSIIVFATVLLGRFPGMGGWSSDAVLMIAAVRMLGHAFYEVFFGRVGELAVLVQEGRFDAFLLRPLPVYRQVQLSAFPSNALGDLLVGGSLFAWAVWSIELEWAPWQIAYIVAALVGGMLVEAAVFTALSSLHLHFPSAITWSYWTEELMTTFGNYPLKILPGVISGAFTFVVPLAFVAYFPVAVLTGNTAGLGVPVAVAAAAPLIGLAAFAGSRVLWNWSLTRYTGVNG</sequence>
<protein>
    <submittedName>
        <fullName evidence="2">ABC-2 type transport system permease protein</fullName>
    </submittedName>
</protein>
<proteinExistence type="predicted"/>
<evidence type="ECO:0000256" key="1">
    <source>
        <dbReference type="SAM" id="Phobius"/>
    </source>
</evidence>
<feature type="transmembrane region" description="Helical" evidence="1">
    <location>
        <begin position="233"/>
        <end position="252"/>
    </location>
</feature>
<feature type="transmembrane region" description="Helical" evidence="1">
    <location>
        <begin position="196"/>
        <end position="221"/>
    </location>
</feature>
<comment type="caution">
    <text evidence="2">The sequence shown here is derived from an EMBL/GenBank/DDBJ whole genome shotgun (WGS) entry which is preliminary data.</text>
</comment>
<evidence type="ECO:0000313" key="2">
    <source>
        <dbReference type="EMBL" id="MBB5078739.1"/>
    </source>
</evidence>
<keyword evidence="3" id="KW-1185">Reference proteome</keyword>